<keyword evidence="7" id="KW-1185">Reference proteome</keyword>
<evidence type="ECO:0000256" key="1">
    <source>
        <dbReference type="ARBA" id="ARBA00010088"/>
    </source>
</evidence>
<protein>
    <submittedName>
        <fullName evidence="6">Alpha/beta fold hydrolase</fullName>
    </submittedName>
</protein>
<reference evidence="7" key="1">
    <citation type="journal article" date="2019" name="Int. J. Syst. Evol. Microbiol.">
        <title>The Global Catalogue of Microorganisms (GCM) 10K type strain sequencing project: providing services to taxonomists for standard genome sequencing and annotation.</title>
        <authorList>
            <consortium name="The Broad Institute Genomics Platform"/>
            <consortium name="The Broad Institute Genome Sequencing Center for Infectious Disease"/>
            <person name="Wu L."/>
            <person name="Ma J."/>
        </authorList>
    </citation>
    <scope>NUCLEOTIDE SEQUENCE [LARGE SCALE GENOMIC DNA]</scope>
    <source>
        <strain evidence="7">JCM 9377</strain>
    </source>
</reference>
<gene>
    <name evidence="6" type="ORF">GCM10010468_03170</name>
</gene>
<dbReference type="InterPro" id="IPR051601">
    <property type="entry name" value="Serine_prot/Carboxylest_S33"/>
</dbReference>
<keyword evidence="3 6" id="KW-0378">Hydrolase</keyword>
<dbReference type="EMBL" id="BAAAUV010000001">
    <property type="protein sequence ID" value="GAA3193732.1"/>
    <property type="molecule type" value="Genomic_DNA"/>
</dbReference>
<evidence type="ECO:0000256" key="3">
    <source>
        <dbReference type="ARBA" id="ARBA00022801"/>
    </source>
</evidence>
<dbReference type="GO" id="GO:0016787">
    <property type="term" value="F:hydrolase activity"/>
    <property type="evidence" value="ECO:0007669"/>
    <property type="project" value="UniProtKB-KW"/>
</dbReference>
<evidence type="ECO:0000256" key="2">
    <source>
        <dbReference type="ARBA" id="ARBA00022729"/>
    </source>
</evidence>
<evidence type="ECO:0000256" key="4">
    <source>
        <dbReference type="SAM" id="SignalP"/>
    </source>
</evidence>
<evidence type="ECO:0000259" key="5">
    <source>
        <dbReference type="Pfam" id="PF08386"/>
    </source>
</evidence>
<dbReference type="Proteomes" id="UP001501237">
    <property type="component" value="Unassembled WGS sequence"/>
</dbReference>
<proteinExistence type="inferred from homology"/>
<dbReference type="PANTHER" id="PTHR43248:SF29">
    <property type="entry name" value="TRIPEPTIDYL AMINOPEPTIDASE"/>
    <property type="match status" value="1"/>
</dbReference>
<feature type="chain" id="PRO_5046734121" evidence="4">
    <location>
        <begin position="22"/>
        <end position="510"/>
    </location>
</feature>
<organism evidence="6 7">
    <name type="scientific">Actinocorallia longicatena</name>
    <dbReference type="NCBI Taxonomy" id="111803"/>
    <lineage>
        <taxon>Bacteria</taxon>
        <taxon>Bacillati</taxon>
        <taxon>Actinomycetota</taxon>
        <taxon>Actinomycetes</taxon>
        <taxon>Streptosporangiales</taxon>
        <taxon>Thermomonosporaceae</taxon>
        <taxon>Actinocorallia</taxon>
    </lineage>
</organism>
<dbReference type="Pfam" id="PF08386">
    <property type="entry name" value="Abhydrolase_4"/>
    <property type="match status" value="1"/>
</dbReference>
<dbReference type="InterPro" id="IPR013595">
    <property type="entry name" value="Pept_S33_TAP-like_C"/>
</dbReference>
<name>A0ABP6PWS7_9ACTN</name>
<dbReference type="Gene3D" id="3.40.50.1820">
    <property type="entry name" value="alpha/beta hydrolase"/>
    <property type="match status" value="1"/>
</dbReference>
<sequence length="510" mass="51839">MGIRTGSMSGVVAVTAVCALAAACGTESAVGTARTAPAPAIAWSPCELTPAPASTGTAAPSSPAGPALECGTLAVPLDHSRPDAAKIELAMVRAGATGSDRLGSLVFNFGGPGGSGVQTLPALLPSYAALNARYDLVSFDPRGVGFSSPVKCLDDRRADAMNALDSSPDTPEEAADLERGMTEGVQACEKNSGRILPYVGTADAARDLDAIRLALGDAKLNFFGISYGTQLGANYAHQFPAEVGRTVLDAAVDPSLTVEQSSYGQAAGFQLALANYAADCARRACGLGKDADAVLKTVENLVAGLDARPLPTKDGRPLTQGLGVIGVVAPLYSESEWPTLTKALTAAKAGDGSGLLALADAQNGRDADGHYSNMNAALQAISCADTTERPGVQDVEEALPRFEEASPVFGKTIAWGMLSCSGWPTEGDDAGRAATAPTSATPIVVIGNINDPATPYANAPKLTKALGNARLVTLDGQGHGAYNTGNTCVQGIVNAYFNEGTVPANGVTCK</sequence>
<accession>A0ABP6PWS7</accession>
<feature type="signal peptide" evidence="4">
    <location>
        <begin position="1"/>
        <end position="21"/>
    </location>
</feature>
<comment type="caution">
    <text evidence="6">The sequence shown here is derived from an EMBL/GenBank/DDBJ whole genome shotgun (WGS) entry which is preliminary data.</text>
</comment>
<dbReference type="SUPFAM" id="SSF53474">
    <property type="entry name" value="alpha/beta-Hydrolases"/>
    <property type="match status" value="1"/>
</dbReference>
<dbReference type="PANTHER" id="PTHR43248">
    <property type="entry name" value="2-SUCCINYL-6-HYDROXY-2,4-CYCLOHEXADIENE-1-CARBOXYLATE SYNTHASE"/>
    <property type="match status" value="1"/>
</dbReference>
<dbReference type="PROSITE" id="PS51257">
    <property type="entry name" value="PROKAR_LIPOPROTEIN"/>
    <property type="match status" value="1"/>
</dbReference>
<keyword evidence="2 4" id="KW-0732">Signal</keyword>
<evidence type="ECO:0000313" key="7">
    <source>
        <dbReference type="Proteomes" id="UP001501237"/>
    </source>
</evidence>
<feature type="domain" description="Peptidase S33 tripeptidyl aminopeptidase-like C-terminal" evidence="5">
    <location>
        <begin position="406"/>
        <end position="509"/>
    </location>
</feature>
<evidence type="ECO:0000313" key="6">
    <source>
        <dbReference type="EMBL" id="GAA3193732.1"/>
    </source>
</evidence>
<dbReference type="InterPro" id="IPR029058">
    <property type="entry name" value="AB_hydrolase_fold"/>
</dbReference>
<comment type="similarity">
    <text evidence="1">Belongs to the peptidase S33 family.</text>
</comment>
<dbReference type="RefSeq" id="WP_344821315.1">
    <property type="nucleotide sequence ID" value="NZ_BAAAUV010000001.1"/>
</dbReference>